<feature type="domain" description="R13L1/DRL21-like LRR repeat region" evidence="1">
    <location>
        <begin position="27"/>
        <end position="81"/>
    </location>
</feature>
<comment type="caution">
    <text evidence="2">The sequence shown here is derived from an EMBL/GenBank/DDBJ whole genome shotgun (WGS) entry which is preliminary data.</text>
</comment>
<dbReference type="SUPFAM" id="SSF52058">
    <property type="entry name" value="L domain-like"/>
    <property type="match status" value="1"/>
</dbReference>
<name>A0A6L2KCY0_TANCI</name>
<evidence type="ECO:0000259" key="1">
    <source>
        <dbReference type="Pfam" id="PF25019"/>
    </source>
</evidence>
<dbReference type="PANTHER" id="PTHR47186">
    <property type="entry name" value="LEUCINE-RICH REPEAT-CONTAINING PROTEIN 57"/>
    <property type="match status" value="1"/>
</dbReference>
<gene>
    <name evidence="2" type="ORF">Tci_019306</name>
</gene>
<dbReference type="InterPro" id="IPR056789">
    <property type="entry name" value="LRR_R13L1-DRL21"/>
</dbReference>
<reference evidence="2" key="1">
    <citation type="journal article" date="2019" name="Sci. Rep.">
        <title>Draft genome of Tanacetum cinerariifolium, the natural source of mosquito coil.</title>
        <authorList>
            <person name="Yamashiro T."/>
            <person name="Shiraishi A."/>
            <person name="Satake H."/>
            <person name="Nakayama K."/>
        </authorList>
    </citation>
    <scope>NUCLEOTIDE SEQUENCE</scope>
</reference>
<dbReference type="AlphaFoldDB" id="A0A6L2KCY0"/>
<dbReference type="Gene3D" id="3.80.10.10">
    <property type="entry name" value="Ribonuclease Inhibitor"/>
    <property type="match status" value="2"/>
</dbReference>
<dbReference type="SUPFAM" id="SSF52047">
    <property type="entry name" value="RNI-like"/>
    <property type="match status" value="1"/>
</dbReference>
<accession>A0A6L2KCY0</accession>
<dbReference type="InterPro" id="IPR032675">
    <property type="entry name" value="LRR_dom_sf"/>
</dbReference>
<dbReference type="PANTHER" id="PTHR47186:SF33">
    <property type="entry name" value="NB-ARC DOMAIN-CONTAINING PROTEIN"/>
    <property type="match status" value="1"/>
</dbReference>
<sequence>MSLGINELKSLQTLSKIISGDENGFEINGLKDLRNLCGKISILGLEKVQSSSHAREANFSQKRLTELEVRWNDVFDISRKEMLEKEVWSSDFGDVFPCLQKLVIRKCPNLAEVSLGALPSLIDLSLDGCCNVVLRTLIQVASSVSKVCISCISGLTDEVWEGVIKYLEAVKELGLGDCNELDTCGRHKEDDLGDDRESNLLRSLRTLSVLSCKSMERCTYPNNIDTLDINNCSSITTISFPTGGWHKLRSLSIVNCNQLLENEFVAASGVSLLEDVQIRCWPHLKTIIGLNYFIHLTRMTIEDCKSLESFPNHELPNLTSLKDLIIKDCPALNASFPRGLWPSNLGFLEIGRLKKPISQWGTFPNSLIKLVLWGGPSEEDATNCSQLSLSHLVQDSSLNNIRLECFEKLESVSMGLQHLTSLQHLTFSSCPKMIHLPKMLLPSLLRLDIHNCPKLKVAVEEALTSPSSPISPISS</sequence>
<evidence type="ECO:0000313" key="2">
    <source>
        <dbReference type="EMBL" id="GEU47328.1"/>
    </source>
</evidence>
<protein>
    <submittedName>
        <fullName evidence="2">Zinc finger, CCHC-type</fullName>
    </submittedName>
</protein>
<proteinExistence type="predicted"/>
<dbReference type="Pfam" id="PF25019">
    <property type="entry name" value="LRR_R13L1-DRL21"/>
    <property type="match status" value="1"/>
</dbReference>
<organism evidence="2">
    <name type="scientific">Tanacetum cinerariifolium</name>
    <name type="common">Dalmatian daisy</name>
    <name type="synonym">Chrysanthemum cinerariifolium</name>
    <dbReference type="NCBI Taxonomy" id="118510"/>
    <lineage>
        <taxon>Eukaryota</taxon>
        <taxon>Viridiplantae</taxon>
        <taxon>Streptophyta</taxon>
        <taxon>Embryophyta</taxon>
        <taxon>Tracheophyta</taxon>
        <taxon>Spermatophyta</taxon>
        <taxon>Magnoliopsida</taxon>
        <taxon>eudicotyledons</taxon>
        <taxon>Gunneridae</taxon>
        <taxon>Pentapetalae</taxon>
        <taxon>asterids</taxon>
        <taxon>campanulids</taxon>
        <taxon>Asterales</taxon>
        <taxon>Asteraceae</taxon>
        <taxon>Asteroideae</taxon>
        <taxon>Anthemideae</taxon>
        <taxon>Anthemidinae</taxon>
        <taxon>Tanacetum</taxon>
    </lineage>
</organism>
<dbReference type="EMBL" id="BKCJ010002255">
    <property type="protein sequence ID" value="GEU47328.1"/>
    <property type="molecule type" value="Genomic_DNA"/>
</dbReference>